<evidence type="ECO:0000256" key="13">
    <source>
        <dbReference type="ARBA" id="ARBA00023267"/>
    </source>
</evidence>
<dbReference type="STRING" id="52670.A0A2I4CXL3"/>
<keyword evidence="24" id="KW-1185">Reference proteome</keyword>
<keyword evidence="12" id="KW-0739">Sodium transport</keyword>
<evidence type="ECO:0000256" key="15">
    <source>
        <dbReference type="ARBA" id="ARBA00050243"/>
    </source>
</evidence>
<evidence type="ECO:0000256" key="4">
    <source>
        <dbReference type="ARBA" id="ARBA00022475"/>
    </source>
</evidence>
<dbReference type="GO" id="GO:0016324">
    <property type="term" value="C:apical plasma membrane"/>
    <property type="evidence" value="ECO:0007669"/>
    <property type="project" value="UniProtKB-SubCell"/>
</dbReference>
<dbReference type="InterPro" id="IPR018212">
    <property type="entry name" value="Na/solute_symporter_CS"/>
</dbReference>
<proteinExistence type="inferred from homology"/>
<evidence type="ECO:0000256" key="9">
    <source>
        <dbReference type="ARBA" id="ARBA00023065"/>
    </source>
</evidence>
<evidence type="ECO:0000256" key="7">
    <source>
        <dbReference type="ARBA" id="ARBA00022989"/>
    </source>
</evidence>
<dbReference type="GO" id="GO:0015075">
    <property type="term" value="F:monoatomic ion transmembrane transporter activity"/>
    <property type="evidence" value="ECO:0007669"/>
    <property type="project" value="UniProtKB-ARBA"/>
</dbReference>
<dbReference type="PANTHER" id="PTHR42985:SF2">
    <property type="entry name" value="SODIUM-DEPENDENT MULTIVITAMIN TRANSPORTER"/>
    <property type="match status" value="1"/>
</dbReference>
<comment type="catalytic activity">
    <reaction evidence="17">
        <text>biotin(out) + 2 Na(+)(out) = biotin(in) + 2 Na(+)(in)</text>
        <dbReference type="Rhea" id="RHEA:73375"/>
        <dbReference type="ChEBI" id="CHEBI:29101"/>
        <dbReference type="ChEBI" id="CHEBI:57586"/>
    </reaction>
</comment>
<dbReference type="PROSITE" id="PS00456">
    <property type="entry name" value="NA_SOLUT_SYMP_1"/>
    <property type="match status" value="1"/>
</dbReference>
<evidence type="ECO:0000256" key="11">
    <source>
        <dbReference type="ARBA" id="ARBA00023180"/>
    </source>
</evidence>
<dbReference type="PANTHER" id="PTHR42985">
    <property type="entry name" value="SODIUM-COUPLED MONOCARBOXYLATE TRANSPORTER"/>
    <property type="match status" value="1"/>
</dbReference>
<keyword evidence="9" id="KW-0406">Ion transport</keyword>
<dbReference type="CDD" id="cd11504">
    <property type="entry name" value="SLC5sbd_SMVT"/>
    <property type="match status" value="1"/>
</dbReference>
<dbReference type="InterPro" id="IPR038377">
    <property type="entry name" value="Na/Glc_symporter_sf"/>
</dbReference>
<evidence type="ECO:0000256" key="16">
    <source>
        <dbReference type="ARBA" id="ARBA00050457"/>
    </source>
</evidence>
<keyword evidence="10 23" id="KW-0472">Membrane</keyword>
<evidence type="ECO:0000256" key="19">
    <source>
        <dbReference type="ARBA" id="ARBA00061728"/>
    </source>
</evidence>
<comment type="function">
    <text evidence="18">Sodium-dependent multivitamin transporter that mediates the electrogenic transport of pantothenate, biotin, lipoate and iodide. Functions as a Na(+)-coupled substrate symporter where the stoichiometry of Na(+):substrate is 2:1, creating an electrochemical Na(+) gradient used as driving force for substrate uptake. Required for biotin and pantothenate uptake in the intestine across the brush border membrane. Plays a role in the maintenance of intestinal mucosa integrity, by providing the gut mucosa with biotin. Contributes to the luminal uptake of biotin and pantothenate into the brain across the blood-brain barrier.</text>
</comment>
<keyword evidence="11" id="KW-0325">Glycoprotein</keyword>
<evidence type="ECO:0000256" key="21">
    <source>
        <dbReference type="ARBA" id="ARBA00078601"/>
    </source>
</evidence>
<dbReference type="OrthoDB" id="6132759at2759"/>
<feature type="transmembrane region" description="Helical" evidence="23">
    <location>
        <begin position="439"/>
        <end position="462"/>
    </location>
</feature>
<feature type="transmembrane region" description="Helical" evidence="23">
    <location>
        <begin position="161"/>
        <end position="181"/>
    </location>
</feature>
<keyword evidence="8" id="KW-0915">Sodium</keyword>
<feature type="transmembrane region" description="Helical" evidence="23">
    <location>
        <begin position="279"/>
        <end position="304"/>
    </location>
</feature>
<evidence type="ECO:0000256" key="23">
    <source>
        <dbReference type="SAM" id="Phobius"/>
    </source>
</evidence>
<dbReference type="InterPro" id="IPR051163">
    <property type="entry name" value="Sodium:Solute_Symporter_SSF"/>
</dbReference>
<dbReference type="NCBIfam" id="TIGR00813">
    <property type="entry name" value="sss"/>
    <property type="match status" value="1"/>
</dbReference>
<dbReference type="PROSITE" id="PS50283">
    <property type="entry name" value="NA_SOLUT_SYMP_3"/>
    <property type="match status" value="1"/>
</dbReference>
<feature type="transmembrane region" description="Helical" evidence="23">
    <location>
        <begin position="14"/>
        <end position="33"/>
    </location>
</feature>
<dbReference type="GO" id="GO:0098660">
    <property type="term" value="P:inorganic ion transmembrane transport"/>
    <property type="evidence" value="ECO:0007669"/>
    <property type="project" value="UniProtKB-ARBA"/>
</dbReference>
<feature type="transmembrane region" description="Helical" evidence="23">
    <location>
        <begin position="339"/>
        <end position="362"/>
    </location>
</feature>
<feature type="transmembrane region" description="Helical" evidence="23">
    <location>
        <begin position="382"/>
        <end position="402"/>
    </location>
</feature>
<keyword evidence="6" id="KW-0769">Symport</keyword>
<evidence type="ECO:0000256" key="10">
    <source>
        <dbReference type="ARBA" id="ARBA00023136"/>
    </source>
</evidence>
<comment type="similarity">
    <text evidence="2 22">Belongs to the sodium:solute symporter (SSF) (TC 2.A.21) family.</text>
</comment>
<evidence type="ECO:0000256" key="5">
    <source>
        <dbReference type="ARBA" id="ARBA00022692"/>
    </source>
</evidence>
<comment type="catalytic activity">
    <reaction evidence="16">
        <text>(R)-lipoate(out) + 2 Na(+)(out) = (R)-lipoate(in) + 2 Na(+)(in)</text>
        <dbReference type="Rhea" id="RHEA:73379"/>
        <dbReference type="ChEBI" id="CHEBI:29101"/>
        <dbReference type="ChEBI" id="CHEBI:83088"/>
    </reaction>
</comment>
<evidence type="ECO:0000256" key="8">
    <source>
        <dbReference type="ARBA" id="ARBA00023053"/>
    </source>
</evidence>
<keyword evidence="3" id="KW-0813">Transport</keyword>
<feature type="transmembrane region" description="Helical" evidence="23">
    <location>
        <begin position="513"/>
        <end position="534"/>
    </location>
</feature>
<dbReference type="RefSeq" id="XP_013884741.1">
    <property type="nucleotide sequence ID" value="XM_014029287.1"/>
</dbReference>
<evidence type="ECO:0000313" key="24">
    <source>
        <dbReference type="Proteomes" id="UP000192220"/>
    </source>
</evidence>
<dbReference type="Proteomes" id="UP000192220">
    <property type="component" value="Unplaced"/>
</dbReference>
<dbReference type="InParanoid" id="A0A2I4CXL3"/>
<comment type="subcellular location">
    <subcellularLocation>
        <location evidence="1">Apical cell membrane</location>
        <topology evidence="1">Multi-pass membrane protein</topology>
    </subcellularLocation>
</comment>
<evidence type="ECO:0000313" key="25">
    <source>
        <dbReference type="RefSeq" id="XP_013884741.1"/>
    </source>
</evidence>
<dbReference type="InterPro" id="IPR001734">
    <property type="entry name" value="Na/solute_symporter"/>
</dbReference>
<dbReference type="Pfam" id="PF00474">
    <property type="entry name" value="SSF"/>
    <property type="match status" value="1"/>
</dbReference>
<evidence type="ECO:0000256" key="3">
    <source>
        <dbReference type="ARBA" id="ARBA00022448"/>
    </source>
</evidence>
<evidence type="ECO:0000256" key="12">
    <source>
        <dbReference type="ARBA" id="ARBA00023201"/>
    </source>
</evidence>
<name>A0A2I4CXL3_AUSLI</name>
<feature type="transmembrane region" description="Helical" evidence="23">
    <location>
        <begin position="128"/>
        <end position="149"/>
    </location>
</feature>
<feature type="transmembrane region" description="Helical" evidence="23">
    <location>
        <begin position="84"/>
        <end position="107"/>
    </location>
</feature>
<dbReference type="GO" id="GO:0015293">
    <property type="term" value="F:symporter activity"/>
    <property type="evidence" value="ECO:0007669"/>
    <property type="project" value="UniProtKB-KW"/>
</dbReference>
<feature type="transmembrane region" description="Helical" evidence="23">
    <location>
        <begin position="408"/>
        <end position="432"/>
    </location>
</feature>
<feature type="transmembrane region" description="Helical" evidence="23">
    <location>
        <begin position="193"/>
        <end position="211"/>
    </location>
</feature>
<reference evidence="25" key="1">
    <citation type="submission" date="2025-08" db="UniProtKB">
        <authorList>
            <consortium name="RefSeq"/>
        </authorList>
    </citation>
    <scope>IDENTIFICATION</scope>
</reference>
<dbReference type="GO" id="GO:0090482">
    <property type="term" value="F:vitamin transmembrane transporter activity"/>
    <property type="evidence" value="ECO:0007669"/>
    <property type="project" value="UniProtKB-ARBA"/>
</dbReference>
<gene>
    <name evidence="25" type="primary">slc5a6a</name>
</gene>
<keyword evidence="5 23" id="KW-0812">Transmembrane</keyword>
<feature type="transmembrane region" description="Helical" evidence="23">
    <location>
        <begin position="239"/>
        <end position="258"/>
    </location>
</feature>
<feature type="transmembrane region" description="Helical" evidence="23">
    <location>
        <begin position="53"/>
        <end position="72"/>
    </location>
</feature>
<evidence type="ECO:0000256" key="18">
    <source>
        <dbReference type="ARBA" id="ARBA00058802"/>
    </source>
</evidence>
<evidence type="ECO:0000256" key="14">
    <source>
        <dbReference type="ARBA" id="ARBA00036099"/>
    </source>
</evidence>
<evidence type="ECO:0000256" key="20">
    <source>
        <dbReference type="ARBA" id="ARBA00073170"/>
    </source>
</evidence>
<comment type="catalytic activity">
    <reaction evidence="14">
        <text>iodide(out) + 2 Na(+)(out) = iodide(in) + 2 Na(+)(in)</text>
        <dbReference type="Rhea" id="RHEA:71207"/>
        <dbReference type="ChEBI" id="CHEBI:16382"/>
        <dbReference type="ChEBI" id="CHEBI:29101"/>
    </reaction>
</comment>
<evidence type="ECO:0000256" key="22">
    <source>
        <dbReference type="RuleBase" id="RU362091"/>
    </source>
</evidence>
<dbReference type="Gene3D" id="1.20.1730.10">
    <property type="entry name" value="Sodium/glucose cotransporter"/>
    <property type="match status" value="1"/>
</dbReference>
<organism evidence="24 25">
    <name type="scientific">Austrofundulus limnaeus</name>
    <name type="common">Annual killifish</name>
    <dbReference type="NCBI Taxonomy" id="52670"/>
    <lineage>
        <taxon>Eukaryota</taxon>
        <taxon>Metazoa</taxon>
        <taxon>Chordata</taxon>
        <taxon>Craniata</taxon>
        <taxon>Vertebrata</taxon>
        <taxon>Euteleostomi</taxon>
        <taxon>Actinopterygii</taxon>
        <taxon>Neopterygii</taxon>
        <taxon>Teleostei</taxon>
        <taxon>Neoteleostei</taxon>
        <taxon>Acanthomorphata</taxon>
        <taxon>Ovalentaria</taxon>
        <taxon>Atherinomorphae</taxon>
        <taxon>Cyprinodontiformes</taxon>
        <taxon>Rivulidae</taxon>
        <taxon>Austrofundulus</taxon>
    </lineage>
</organism>
<protein>
    <recommendedName>
        <fullName evidence="20">Sodium-dependent multivitamin transporter</fullName>
    </recommendedName>
    <alternativeName>
        <fullName evidence="21">Solute carrier family 5 member 6</fullName>
    </alternativeName>
</protein>
<comment type="subunit">
    <text evidence="19">Interacts with PDZD11.</text>
</comment>
<dbReference type="GO" id="GO:0006814">
    <property type="term" value="P:sodium ion transport"/>
    <property type="evidence" value="ECO:0007669"/>
    <property type="project" value="UniProtKB-KW"/>
</dbReference>
<accession>A0A2I4CXL3</accession>
<sequence length="662" mass="72135">MGEMVQMHFTVVDYVIFVLLLVASAGIGLFYAFSGGRQRTTQEFLMADRSMSCLPVSLSLLATFQSAVAILGAPSEVYAFGTQYWFLGCSYFFGLLIPAHVFIPVFYRLRLSSAYEYLELRFNKTVRICGTVTFIFQMVIYMGVVLYAPALALNAVTGFDLWGAVFAMGLVCTLYTALGGLKAVIWTDVFQTVVMFAGQLAVIVVGANQAGGISEVWKKAVNGSRIAGLDLNPDPLQRHTFWTLGVGGVFLMLALYGVNQAQVQRYLSSRTEKEAVMSCYVVFPCQQIVLCMGCLMGLVMFALYGENSPLDQGYVQSNDQMVLYFVMDVFQNLPGLPGLFVACLFSGALSTISSAFNSLATVTMEDLIKPHFPNMAETKATLLSKGLALAYGLLCLAMAYIASIMGSVLQAAFSIFGMVGGPLLGLFCLGMFFPWANSIGAVTGLAAGLAMAFWVGIGSFVMRMSGSTPEPLLNTTALPLFDNMTTAALTSVVSTTTSKPRPTGVEALYSLSYMWYSAHNSATVVVVGLLVSLLTGPMKEKELTPGTVFPVLGTLLFFLPQRYREKLCCITPLAPKHKETNTPSYQMAKKDNNGAAYCKEDMVIEEKETESDKAQTEDEDMDTRMVHTKLVAVTDPKSSPEHVLRTTFVMRRCSTSEEAAFR</sequence>
<evidence type="ECO:0000256" key="2">
    <source>
        <dbReference type="ARBA" id="ARBA00006434"/>
    </source>
</evidence>
<evidence type="ECO:0000256" key="6">
    <source>
        <dbReference type="ARBA" id="ARBA00022847"/>
    </source>
</evidence>
<dbReference type="FunFam" id="1.20.1730.10:FF:000011">
    <property type="entry name" value="sodium-dependent multivitamin transporter isoform X1"/>
    <property type="match status" value="1"/>
</dbReference>
<dbReference type="CTD" id="563356"/>
<dbReference type="AlphaFoldDB" id="A0A2I4CXL3"/>
<dbReference type="GO" id="GO:0015887">
    <property type="term" value="P:pantothenate transmembrane transport"/>
    <property type="evidence" value="ECO:0007669"/>
    <property type="project" value="UniProtKB-ARBA"/>
</dbReference>
<dbReference type="KEGG" id="alim:106533075"/>
<keyword evidence="7 23" id="KW-1133">Transmembrane helix</keyword>
<comment type="catalytic activity">
    <reaction evidence="15">
        <text>(R)-pantothenate(out) + 2 Na(+)(out) = (R)-pantothenate(in) + 2 Na(+)(in)</text>
        <dbReference type="Rhea" id="RHEA:73371"/>
        <dbReference type="ChEBI" id="CHEBI:29032"/>
        <dbReference type="ChEBI" id="CHEBI:29101"/>
    </reaction>
</comment>
<evidence type="ECO:0000256" key="17">
    <source>
        <dbReference type="ARBA" id="ARBA00052729"/>
    </source>
</evidence>
<keyword evidence="13" id="KW-0092">Biotin</keyword>
<evidence type="ECO:0000256" key="1">
    <source>
        <dbReference type="ARBA" id="ARBA00004424"/>
    </source>
</evidence>
<keyword evidence="4" id="KW-1003">Cell membrane</keyword>